<protein>
    <submittedName>
        <fullName evidence="1">Uncharacterized protein</fullName>
    </submittedName>
</protein>
<accession>A0A251NR14</accession>
<evidence type="ECO:0000313" key="1">
    <source>
        <dbReference type="EMBL" id="ONI01759.1"/>
    </source>
</evidence>
<sequence>MEEYHQLVSVFFSQNMLLPSIGFQRDVCMSLKNQIQPKFLFFFLFQGAHFYWSYPSTLPNFMVLG</sequence>
<dbReference type="Gramene" id="ONI01759">
    <property type="protein sequence ID" value="ONI01759"/>
    <property type="gene ID" value="PRUPE_6G157000"/>
</dbReference>
<evidence type="ECO:0000313" key="2">
    <source>
        <dbReference type="Proteomes" id="UP000006882"/>
    </source>
</evidence>
<dbReference type="AlphaFoldDB" id="A0A251NR14"/>
<gene>
    <name evidence="1" type="ORF">PRUPE_6G157000</name>
</gene>
<dbReference type="EMBL" id="CM007656">
    <property type="protein sequence ID" value="ONI01759.1"/>
    <property type="molecule type" value="Genomic_DNA"/>
</dbReference>
<proteinExistence type="predicted"/>
<keyword evidence="2" id="KW-1185">Reference proteome</keyword>
<reference evidence="1 2" key="1">
    <citation type="journal article" date="2013" name="Nat. Genet.">
        <title>The high-quality draft genome of peach (Prunus persica) identifies unique patterns of genetic diversity, domestication and genome evolution.</title>
        <authorList>
            <consortium name="International Peach Genome Initiative"/>
            <person name="Verde I."/>
            <person name="Abbott A.G."/>
            <person name="Scalabrin S."/>
            <person name="Jung S."/>
            <person name="Shu S."/>
            <person name="Marroni F."/>
            <person name="Zhebentyayeva T."/>
            <person name="Dettori M.T."/>
            <person name="Grimwood J."/>
            <person name="Cattonaro F."/>
            <person name="Zuccolo A."/>
            <person name="Rossini L."/>
            <person name="Jenkins J."/>
            <person name="Vendramin E."/>
            <person name="Meisel L.A."/>
            <person name="Decroocq V."/>
            <person name="Sosinski B."/>
            <person name="Prochnik S."/>
            <person name="Mitros T."/>
            <person name="Policriti A."/>
            <person name="Cipriani G."/>
            <person name="Dondini L."/>
            <person name="Ficklin S."/>
            <person name="Goodstein D.M."/>
            <person name="Xuan P."/>
            <person name="Del Fabbro C."/>
            <person name="Aramini V."/>
            <person name="Copetti D."/>
            <person name="Gonzalez S."/>
            <person name="Horner D.S."/>
            <person name="Falchi R."/>
            <person name="Lucas S."/>
            <person name="Mica E."/>
            <person name="Maldonado J."/>
            <person name="Lazzari B."/>
            <person name="Bielenberg D."/>
            <person name="Pirona R."/>
            <person name="Miculan M."/>
            <person name="Barakat A."/>
            <person name="Testolin R."/>
            <person name="Stella A."/>
            <person name="Tartarini S."/>
            <person name="Tonutti P."/>
            <person name="Arus P."/>
            <person name="Orellana A."/>
            <person name="Wells C."/>
            <person name="Main D."/>
            <person name="Vizzotto G."/>
            <person name="Silva H."/>
            <person name="Salamini F."/>
            <person name="Schmutz J."/>
            <person name="Morgante M."/>
            <person name="Rokhsar D.S."/>
        </authorList>
    </citation>
    <scope>NUCLEOTIDE SEQUENCE [LARGE SCALE GENOMIC DNA]</scope>
    <source>
        <strain evidence="2">cv. Nemared</strain>
    </source>
</reference>
<dbReference type="Proteomes" id="UP000006882">
    <property type="component" value="Chromosome G6"/>
</dbReference>
<name>A0A251NR14_PRUPE</name>
<organism evidence="1 2">
    <name type="scientific">Prunus persica</name>
    <name type="common">Peach</name>
    <name type="synonym">Amygdalus persica</name>
    <dbReference type="NCBI Taxonomy" id="3760"/>
    <lineage>
        <taxon>Eukaryota</taxon>
        <taxon>Viridiplantae</taxon>
        <taxon>Streptophyta</taxon>
        <taxon>Embryophyta</taxon>
        <taxon>Tracheophyta</taxon>
        <taxon>Spermatophyta</taxon>
        <taxon>Magnoliopsida</taxon>
        <taxon>eudicotyledons</taxon>
        <taxon>Gunneridae</taxon>
        <taxon>Pentapetalae</taxon>
        <taxon>rosids</taxon>
        <taxon>fabids</taxon>
        <taxon>Rosales</taxon>
        <taxon>Rosaceae</taxon>
        <taxon>Amygdaloideae</taxon>
        <taxon>Amygdaleae</taxon>
        <taxon>Prunus</taxon>
    </lineage>
</organism>